<dbReference type="EMBL" id="NJGD01000010">
    <property type="protein sequence ID" value="PJR13437.1"/>
    <property type="molecule type" value="Genomic_DNA"/>
</dbReference>
<evidence type="ECO:0000256" key="5">
    <source>
        <dbReference type="ARBA" id="ARBA00023014"/>
    </source>
</evidence>
<proteinExistence type="predicted"/>
<dbReference type="Proteomes" id="UP000231987">
    <property type="component" value="Unassembled WGS sequence"/>
</dbReference>
<dbReference type="PRINTS" id="PR00415">
    <property type="entry name" value="ACONITASE"/>
</dbReference>
<keyword evidence="6" id="KW-0456">Lyase</keyword>
<keyword evidence="5" id="KW-0411">Iron-sulfur</keyword>
<keyword evidence="4" id="KW-0408">Iron</keyword>
<evidence type="ECO:0000313" key="9">
    <source>
        <dbReference type="Proteomes" id="UP000231987"/>
    </source>
</evidence>
<dbReference type="NCBIfam" id="TIGR01343">
    <property type="entry name" value="hacA_fam"/>
    <property type="match status" value="1"/>
</dbReference>
<feature type="domain" description="Aconitase/3-isopropylmalate dehydratase large subunit alpha/beta/alpha" evidence="7">
    <location>
        <begin position="286"/>
        <end position="407"/>
    </location>
</feature>
<dbReference type="RefSeq" id="WP_100673415.1">
    <property type="nucleotide sequence ID" value="NZ_NJGD01000010.1"/>
</dbReference>
<evidence type="ECO:0000256" key="6">
    <source>
        <dbReference type="ARBA" id="ARBA00023239"/>
    </source>
</evidence>
<accession>A0A2J0YYW9</accession>
<dbReference type="InterPro" id="IPR006251">
    <property type="entry name" value="Homoacnase/IPMdehydase_lsu"/>
</dbReference>
<name>A0A2J0YYW9_RHIML</name>
<evidence type="ECO:0000256" key="1">
    <source>
        <dbReference type="ARBA" id="ARBA00011271"/>
    </source>
</evidence>
<sequence length="422" mass="44851">MGMTIIEKILAKASGKTSARPGDLVVVDVDTVVLYDGNFFPAYWREIHHVANPENVVVAFDHRVPAPDQFCAKAHAVGRDFVKKFNIERFHDVGPRQGICHVVVAENAYALPGSVLICSDSHAGSAGALNCAARGTGGPDVIYALTKGTTWYRICETIRYDFVGTLQHGVTPKDVFLHICSAYGDHSNYNVEYGGPGLASLSVDERRTLATMGTELNAEFTIFEADEVLERYIKARTDKLFTPFNPDPDAAYADRRTIDLSLIQPQIAFPDKVINNAFPIGEALGKPIHQAFIGSCANGNLYDLAIAAEVVVGRSVAPGVKFIVTPGSQAVYLQALEAGYIETLLRAGAVVTSATCGACQGGHMGVLGPGETCITASTRNFKGRMGDPSARIYMASPATVAASAVAGVVAHPGDYLSIGEAA</sequence>
<dbReference type="GO" id="GO:0043436">
    <property type="term" value="P:oxoacid metabolic process"/>
    <property type="evidence" value="ECO:0007669"/>
    <property type="project" value="UniProtKB-ARBA"/>
</dbReference>
<dbReference type="AlphaFoldDB" id="A0A2J0YYW9"/>
<dbReference type="GO" id="GO:0008652">
    <property type="term" value="P:amino acid biosynthetic process"/>
    <property type="evidence" value="ECO:0007669"/>
    <property type="project" value="InterPro"/>
</dbReference>
<gene>
    <name evidence="8" type="ORF">CEJ86_22130</name>
</gene>
<dbReference type="InterPro" id="IPR050067">
    <property type="entry name" value="IPM_dehydratase_rel_enz"/>
</dbReference>
<organism evidence="8 9">
    <name type="scientific">Rhizobium meliloti</name>
    <name type="common">Ensifer meliloti</name>
    <name type="synonym">Sinorhizobium meliloti</name>
    <dbReference type="NCBI Taxonomy" id="382"/>
    <lineage>
        <taxon>Bacteria</taxon>
        <taxon>Pseudomonadati</taxon>
        <taxon>Pseudomonadota</taxon>
        <taxon>Alphaproteobacteria</taxon>
        <taxon>Hyphomicrobiales</taxon>
        <taxon>Rhizobiaceae</taxon>
        <taxon>Sinorhizobium/Ensifer group</taxon>
        <taxon>Sinorhizobium</taxon>
    </lineage>
</organism>
<keyword evidence="2" id="KW-0004">4Fe-4S</keyword>
<dbReference type="Pfam" id="PF00330">
    <property type="entry name" value="Aconitase"/>
    <property type="match status" value="2"/>
</dbReference>
<dbReference type="PANTHER" id="PTHR43822">
    <property type="entry name" value="HOMOACONITASE, MITOCHONDRIAL-RELATED"/>
    <property type="match status" value="1"/>
</dbReference>
<dbReference type="Gene3D" id="3.30.499.10">
    <property type="entry name" value="Aconitase, domain 3"/>
    <property type="match status" value="2"/>
</dbReference>
<reference evidence="8 9" key="1">
    <citation type="submission" date="2017-06" db="EMBL/GenBank/DDBJ databases">
        <title>Ensifer strains isolated from leguminous trees and herbs display diverse denitrification phenotypes with some acting as strong N2O sinks.</title>
        <authorList>
            <person name="Woliy K."/>
            <person name="Mania D."/>
            <person name="Bakken L.R."/>
            <person name="Frostegard A."/>
        </authorList>
    </citation>
    <scope>NUCLEOTIDE SEQUENCE [LARGE SCALE GENOMIC DNA]</scope>
    <source>
        <strain evidence="8 9">AC50a</strain>
    </source>
</reference>
<comment type="subunit">
    <text evidence="1">Heterodimer of LeuC and LeuD.</text>
</comment>
<dbReference type="InterPro" id="IPR001030">
    <property type="entry name" value="Acoase/IPM_deHydtase_lsu_aba"/>
</dbReference>
<dbReference type="GO" id="GO:0016836">
    <property type="term" value="F:hydro-lyase activity"/>
    <property type="evidence" value="ECO:0007669"/>
    <property type="project" value="InterPro"/>
</dbReference>
<dbReference type="GO" id="GO:0051539">
    <property type="term" value="F:4 iron, 4 sulfur cluster binding"/>
    <property type="evidence" value="ECO:0007669"/>
    <property type="project" value="UniProtKB-KW"/>
</dbReference>
<dbReference type="InterPro" id="IPR015931">
    <property type="entry name" value="Acnase/IPM_dHydase_lsu_aba_1/3"/>
</dbReference>
<evidence type="ECO:0000256" key="3">
    <source>
        <dbReference type="ARBA" id="ARBA00022723"/>
    </source>
</evidence>
<comment type="caution">
    <text evidence="8">The sequence shown here is derived from an EMBL/GenBank/DDBJ whole genome shotgun (WGS) entry which is preliminary data.</text>
</comment>
<evidence type="ECO:0000256" key="2">
    <source>
        <dbReference type="ARBA" id="ARBA00022485"/>
    </source>
</evidence>
<protein>
    <submittedName>
        <fullName evidence="8">3-isopropylmalate dehydratase</fullName>
    </submittedName>
</protein>
<feature type="domain" description="Aconitase/3-isopropylmalate dehydratase large subunit alpha/beta/alpha" evidence="7">
    <location>
        <begin position="80"/>
        <end position="273"/>
    </location>
</feature>
<keyword evidence="3" id="KW-0479">Metal-binding</keyword>
<dbReference type="GO" id="GO:0046872">
    <property type="term" value="F:metal ion binding"/>
    <property type="evidence" value="ECO:0007669"/>
    <property type="project" value="UniProtKB-KW"/>
</dbReference>
<dbReference type="InterPro" id="IPR036008">
    <property type="entry name" value="Aconitase_4Fe-4S_dom"/>
</dbReference>
<dbReference type="SUPFAM" id="SSF53732">
    <property type="entry name" value="Aconitase iron-sulfur domain"/>
    <property type="match status" value="1"/>
</dbReference>
<dbReference type="NCBIfam" id="NF001614">
    <property type="entry name" value="PRK00402.1"/>
    <property type="match status" value="1"/>
</dbReference>
<evidence type="ECO:0000259" key="7">
    <source>
        <dbReference type="Pfam" id="PF00330"/>
    </source>
</evidence>
<dbReference type="PANTHER" id="PTHR43822:SF2">
    <property type="entry name" value="HOMOACONITASE, MITOCHONDRIAL"/>
    <property type="match status" value="1"/>
</dbReference>
<evidence type="ECO:0000256" key="4">
    <source>
        <dbReference type="ARBA" id="ARBA00023004"/>
    </source>
</evidence>
<evidence type="ECO:0000313" key="8">
    <source>
        <dbReference type="EMBL" id="PJR13437.1"/>
    </source>
</evidence>